<gene>
    <name evidence="2" type="ORF">FH972_001020</name>
</gene>
<accession>A0A5N6QAN9</accession>
<proteinExistence type="predicted"/>
<dbReference type="EMBL" id="CM017321">
    <property type="protein sequence ID" value="KAE7996286.1"/>
    <property type="molecule type" value="Genomic_DNA"/>
</dbReference>
<evidence type="ECO:0000313" key="3">
    <source>
        <dbReference type="Proteomes" id="UP000327013"/>
    </source>
</evidence>
<reference evidence="2 3" key="1">
    <citation type="submission" date="2019-06" db="EMBL/GenBank/DDBJ databases">
        <title>A chromosomal-level reference genome of Carpinus fangiana (Coryloideae, Betulaceae).</title>
        <authorList>
            <person name="Yang X."/>
            <person name="Wang Z."/>
            <person name="Zhang L."/>
            <person name="Hao G."/>
            <person name="Liu J."/>
            <person name="Yang Y."/>
        </authorList>
    </citation>
    <scope>NUCLEOTIDE SEQUENCE [LARGE SCALE GENOMIC DNA]</scope>
    <source>
        <strain evidence="2">Cfa_2016G</strain>
        <tissue evidence="2">Leaf</tissue>
    </source>
</reference>
<evidence type="ECO:0000313" key="2">
    <source>
        <dbReference type="EMBL" id="KAE7996286.1"/>
    </source>
</evidence>
<evidence type="ECO:0000256" key="1">
    <source>
        <dbReference type="SAM" id="MobiDB-lite"/>
    </source>
</evidence>
<keyword evidence="3" id="KW-1185">Reference proteome</keyword>
<protein>
    <submittedName>
        <fullName evidence="2">Uncharacterized protein</fullName>
    </submittedName>
</protein>
<name>A0A5N6QAN9_9ROSI</name>
<dbReference type="AlphaFoldDB" id="A0A5N6QAN9"/>
<feature type="region of interest" description="Disordered" evidence="1">
    <location>
        <begin position="28"/>
        <end position="50"/>
    </location>
</feature>
<organism evidence="2 3">
    <name type="scientific">Carpinus fangiana</name>
    <dbReference type="NCBI Taxonomy" id="176857"/>
    <lineage>
        <taxon>Eukaryota</taxon>
        <taxon>Viridiplantae</taxon>
        <taxon>Streptophyta</taxon>
        <taxon>Embryophyta</taxon>
        <taxon>Tracheophyta</taxon>
        <taxon>Spermatophyta</taxon>
        <taxon>Magnoliopsida</taxon>
        <taxon>eudicotyledons</taxon>
        <taxon>Gunneridae</taxon>
        <taxon>Pentapetalae</taxon>
        <taxon>rosids</taxon>
        <taxon>fabids</taxon>
        <taxon>Fagales</taxon>
        <taxon>Betulaceae</taxon>
        <taxon>Carpinus</taxon>
    </lineage>
</organism>
<sequence length="138" mass="15208">MGTNKSSVFLVGNFCAYGDGPESASPAGSVYSPVGSASASDGDESAMPAGSPRLLDTKHLSFGLSKSQIWLLGWIEDRLKVNEEFKGKDHSAFLKIMEEDFLWINLVAREQGCLEVDEEDIRSLSMVTCEVRRWEVDE</sequence>
<dbReference type="Proteomes" id="UP000327013">
    <property type="component" value="Chromosome 1"/>
</dbReference>